<evidence type="ECO:0000259" key="6">
    <source>
        <dbReference type="PROSITE" id="PS50600"/>
    </source>
</evidence>
<dbReference type="InterPro" id="IPR003653">
    <property type="entry name" value="Peptidase_C48_C"/>
</dbReference>
<evidence type="ECO:0000256" key="3">
    <source>
        <dbReference type="ARBA" id="ARBA00022801"/>
    </source>
</evidence>
<dbReference type="PANTHER" id="PTHR12606:SF155">
    <property type="entry name" value="OS04G0316900 PROTEIN"/>
    <property type="match status" value="1"/>
</dbReference>
<comment type="caution">
    <text evidence="7">The sequence shown here is derived from an EMBL/GenBank/DDBJ whole genome shotgun (WGS) entry which is preliminary data.</text>
</comment>
<feature type="non-terminal residue" evidence="7">
    <location>
        <position position="312"/>
    </location>
</feature>
<keyword evidence="3" id="KW-0378">Hydrolase</keyword>
<keyword evidence="2" id="KW-0645">Protease</keyword>
<dbReference type="EMBL" id="RWGY01000005">
    <property type="protein sequence ID" value="TVU43062.1"/>
    <property type="molecule type" value="Genomic_DNA"/>
</dbReference>
<dbReference type="GO" id="GO:0006508">
    <property type="term" value="P:proteolysis"/>
    <property type="evidence" value="ECO:0007669"/>
    <property type="project" value="UniProtKB-KW"/>
</dbReference>
<protein>
    <recommendedName>
        <fullName evidence="6">Ubiquitin-like protease family profile domain-containing protein</fullName>
    </recommendedName>
</protein>
<feature type="region of interest" description="Disordered" evidence="5">
    <location>
        <begin position="81"/>
        <end position="101"/>
    </location>
</feature>
<dbReference type="PROSITE" id="PS50600">
    <property type="entry name" value="ULP_PROTEASE"/>
    <property type="match status" value="1"/>
</dbReference>
<dbReference type="GO" id="GO:0016926">
    <property type="term" value="P:protein desumoylation"/>
    <property type="evidence" value="ECO:0007669"/>
    <property type="project" value="TreeGrafter"/>
</dbReference>
<dbReference type="GO" id="GO:0016929">
    <property type="term" value="F:deSUMOylase activity"/>
    <property type="evidence" value="ECO:0007669"/>
    <property type="project" value="TreeGrafter"/>
</dbReference>
<dbReference type="Proteomes" id="UP000324897">
    <property type="component" value="Unassembled WGS sequence"/>
</dbReference>
<dbReference type="PANTHER" id="PTHR12606">
    <property type="entry name" value="SENTRIN/SUMO-SPECIFIC PROTEASE"/>
    <property type="match status" value="1"/>
</dbReference>
<feature type="region of interest" description="Disordered" evidence="5">
    <location>
        <begin position="1"/>
        <end position="48"/>
    </location>
</feature>
<dbReference type="InterPro" id="IPR038765">
    <property type="entry name" value="Papain-like_cys_pep_sf"/>
</dbReference>
<dbReference type="Gramene" id="TVU43062">
    <property type="protein sequence ID" value="TVU43062"/>
    <property type="gene ID" value="EJB05_09498"/>
</dbReference>
<feature type="compositionally biased region" description="Low complexity" evidence="5">
    <location>
        <begin position="18"/>
        <end position="39"/>
    </location>
</feature>
<accession>A0A5J9W2U7</accession>
<comment type="similarity">
    <text evidence="1">Belongs to the peptidase C48 family.</text>
</comment>
<evidence type="ECO:0000256" key="1">
    <source>
        <dbReference type="ARBA" id="ARBA00005234"/>
    </source>
</evidence>
<proteinExistence type="inferred from homology"/>
<feature type="compositionally biased region" description="Acidic residues" evidence="5">
    <location>
        <begin position="294"/>
        <end position="312"/>
    </location>
</feature>
<feature type="domain" description="Ubiquitin-like protease family profile" evidence="6">
    <location>
        <begin position="1"/>
        <end position="249"/>
    </location>
</feature>
<keyword evidence="4" id="KW-0788">Thiol protease</keyword>
<feature type="region of interest" description="Disordered" evidence="5">
    <location>
        <begin position="284"/>
        <end position="312"/>
    </location>
</feature>
<organism evidence="7 8">
    <name type="scientific">Eragrostis curvula</name>
    <name type="common">weeping love grass</name>
    <dbReference type="NCBI Taxonomy" id="38414"/>
    <lineage>
        <taxon>Eukaryota</taxon>
        <taxon>Viridiplantae</taxon>
        <taxon>Streptophyta</taxon>
        <taxon>Embryophyta</taxon>
        <taxon>Tracheophyta</taxon>
        <taxon>Spermatophyta</taxon>
        <taxon>Magnoliopsida</taxon>
        <taxon>Liliopsida</taxon>
        <taxon>Poales</taxon>
        <taxon>Poaceae</taxon>
        <taxon>PACMAD clade</taxon>
        <taxon>Chloridoideae</taxon>
        <taxon>Eragrostideae</taxon>
        <taxon>Eragrostidinae</taxon>
        <taxon>Eragrostis</taxon>
    </lineage>
</organism>
<dbReference type="GO" id="GO:0005634">
    <property type="term" value="C:nucleus"/>
    <property type="evidence" value="ECO:0007669"/>
    <property type="project" value="TreeGrafter"/>
</dbReference>
<keyword evidence="8" id="KW-1185">Reference proteome</keyword>
<feature type="compositionally biased region" description="Basic and acidic residues" evidence="5">
    <location>
        <begin position="1"/>
        <end position="16"/>
    </location>
</feature>
<name>A0A5J9W2U7_9POAL</name>
<evidence type="ECO:0000313" key="8">
    <source>
        <dbReference type="Proteomes" id="UP000324897"/>
    </source>
</evidence>
<gene>
    <name evidence="7" type="ORF">EJB05_09498</name>
</gene>
<evidence type="ECO:0000256" key="5">
    <source>
        <dbReference type="SAM" id="MobiDB-lite"/>
    </source>
</evidence>
<sequence length="312" mass="35035">MVIRDIPSRNRAKELKQSTGAPASPATAATADEAMASPTTARLRRRNAVSTATPAITALTVVGFVGSWDIRTATAMSWLAPARNPTKPRNKPSLPELTPAMTASNRKAKPAVVIFLRRGEVHLLSSVQERLAVRYQPASLLHLNNEMVFLPIHKVNHWYLVVLDAPRCKVHVLDSMGPKKSRADDLAPLYITNQLQKLEDYYEKIRKPRGCKWRDHYVSDWQIVEQIEKSMQKDGSSCGLFILKFMEYWTGTRLSQIFTQEDMNHFRSKLAVLLVNSKLNNLRPGAATNTIPEDQPEDDGEGDDSDECEITE</sequence>
<dbReference type="OrthoDB" id="689320at2759"/>
<dbReference type="Pfam" id="PF02902">
    <property type="entry name" value="Peptidase_C48"/>
    <property type="match status" value="1"/>
</dbReference>
<evidence type="ECO:0000256" key="4">
    <source>
        <dbReference type="ARBA" id="ARBA00022807"/>
    </source>
</evidence>
<reference evidence="7 8" key="1">
    <citation type="journal article" date="2019" name="Sci. Rep.">
        <title>A high-quality genome of Eragrostis curvula grass provides insights into Poaceae evolution and supports new strategies to enhance forage quality.</title>
        <authorList>
            <person name="Carballo J."/>
            <person name="Santos B.A.C.M."/>
            <person name="Zappacosta D."/>
            <person name="Garbus I."/>
            <person name="Selva J.P."/>
            <person name="Gallo C.A."/>
            <person name="Diaz A."/>
            <person name="Albertini E."/>
            <person name="Caccamo M."/>
            <person name="Echenique V."/>
        </authorList>
    </citation>
    <scope>NUCLEOTIDE SEQUENCE [LARGE SCALE GENOMIC DNA]</scope>
    <source>
        <strain evidence="8">cv. Victoria</strain>
        <tissue evidence="7">Leaf</tissue>
    </source>
</reference>
<evidence type="ECO:0000313" key="7">
    <source>
        <dbReference type="EMBL" id="TVU43062.1"/>
    </source>
</evidence>
<dbReference type="AlphaFoldDB" id="A0A5J9W2U7"/>
<dbReference type="SUPFAM" id="SSF54001">
    <property type="entry name" value="Cysteine proteinases"/>
    <property type="match status" value="1"/>
</dbReference>
<dbReference type="Gene3D" id="3.40.395.10">
    <property type="entry name" value="Adenoviral Proteinase, Chain A"/>
    <property type="match status" value="1"/>
</dbReference>
<evidence type="ECO:0000256" key="2">
    <source>
        <dbReference type="ARBA" id="ARBA00022670"/>
    </source>
</evidence>